<evidence type="ECO:0000256" key="18">
    <source>
        <dbReference type="ARBA" id="ARBA00022990"/>
    </source>
</evidence>
<evidence type="ECO:0000256" key="19">
    <source>
        <dbReference type="ARBA" id="ARBA00023015"/>
    </source>
</evidence>
<keyword evidence="20" id="KW-0051">Antiviral defense</keyword>
<sequence length="558" mass="63463">MAPTLQCCCKFLSQLLKEEMASDFILGYFLEELNKYQQMNNVKIKYRELGKRGPPHDVRYTFQVIIEEREFPEAEGRSKREAKNAAAKLALEILNKEKEEISSLSVSAKDASDLTTGNYVGILNRITQKTKLPINYEITSTCELSTAGPGRFHCKCMIGKEVYGDAIGSTKQNAKQLAAKLAYEKIGKTSKKDDVLSPVSSTVGFSNNRSNSSETNMFDYESPPESGFSASGSERSETSDSFSNSSSSSSSMSDLRNSQRKVQINLAAKFNSPIVGNEYTTENRFVKDFLEIKQLDSGGYGDVFTAKHRIDGKTYVIKRVKYDNEKVEREVKALAKLDHQNIVRYCSCWDGNDFTLEESNSKRSLTKCLFIQMEYCDKGTLEQWLEKRRDQKPNKYLSLELYEQIVAGVDFIHSKGLIHRDLKPSNIFLVGTKQIKIGDFGLVTFLEHSENRTKSMGTPIYMSPEQLSSPRYGNEVDIFALGLILAELLHVCRTRWETFEIFEHLKNGNPPEVFDDKEKILLLKLLSKEPKKRPNTSEILKTLKEWKNVPEKKKLNTR</sequence>
<feature type="domain" description="DRBM" evidence="35">
    <location>
        <begin position="118"/>
        <end position="188"/>
    </location>
</feature>
<evidence type="ECO:0000256" key="22">
    <source>
        <dbReference type="ARBA" id="ARBA00023163"/>
    </source>
</evidence>
<evidence type="ECO:0000256" key="6">
    <source>
        <dbReference type="ARBA" id="ARBA00022499"/>
    </source>
</evidence>
<dbReference type="Gene3D" id="3.30.160.20">
    <property type="match status" value="2"/>
</dbReference>
<evidence type="ECO:0000256" key="13">
    <source>
        <dbReference type="ARBA" id="ARBA00022777"/>
    </source>
</evidence>
<dbReference type="GO" id="GO:0003723">
    <property type="term" value="F:RNA binding"/>
    <property type="evidence" value="ECO:0007669"/>
    <property type="project" value="UniProtKB-UniRule"/>
</dbReference>
<feature type="compositionally biased region" description="Low complexity" evidence="33">
    <location>
        <begin position="228"/>
        <end position="256"/>
    </location>
</feature>
<dbReference type="PROSITE" id="PS50011">
    <property type="entry name" value="PROTEIN_KINASE_DOM"/>
    <property type="match status" value="1"/>
</dbReference>
<evidence type="ECO:0000313" key="37">
    <source>
        <dbReference type="Proteomes" id="UP000585614"/>
    </source>
</evidence>
<evidence type="ECO:0000256" key="29">
    <source>
        <dbReference type="ARBA" id="ARBA00076023"/>
    </source>
</evidence>
<evidence type="ECO:0000256" key="33">
    <source>
        <dbReference type="SAM" id="MobiDB-lite"/>
    </source>
</evidence>
<evidence type="ECO:0000256" key="8">
    <source>
        <dbReference type="ARBA" id="ARBA00022553"/>
    </source>
</evidence>
<evidence type="ECO:0000256" key="10">
    <source>
        <dbReference type="ARBA" id="ARBA00022679"/>
    </source>
</evidence>
<dbReference type="InterPro" id="IPR050339">
    <property type="entry name" value="CC_SR_Kinase"/>
</dbReference>
<dbReference type="InterPro" id="IPR008271">
    <property type="entry name" value="Ser/Thr_kinase_AS"/>
</dbReference>
<comment type="caution">
    <text evidence="36">The sequence shown here is derived from an EMBL/GenBank/DDBJ whole genome shotgun (WGS) entry which is preliminary data.</text>
</comment>
<dbReference type="EMBL" id="JACAGC010000014">
    <property type="protein sequence ID" value="KAF6321067.1"/>
    <property type="molecule type" value="Genomic_DNA"/>
</dbReference>
<evidence type="ECO:0000256" key="12">
    <source>
        <dbReference type="ARBA" id="ARBA00022741"/>
    </source>
</evidence>
<evidence type="ECO:0000256" key="31">
    <source>
        <dbReference type="ARBA" id="ARBA00078605"/>
    </source>
</evidence>
<dbReference type="Pfam" id="PF00069">
    <property type="entry name" value="Pkinase"/>
    <property type="match status" value="1"/>
</dbReference>
<comment type="similarity">
    <text evidence="24">Belongs to the protein kinase superfamily. Ser/Thr protein kinase family. GCN2 subfamily.</text>
</comment>
<keyword evidence="6" id="KW-1017">Isopeptide bond</keyword>
<evidence type="ECO:0000256" key="26">
    <source>
        <dbReference type="ARBA" id="ARBA00048679"/>
    </source>
</evidence>
<evidence type="ECO:0000259" key="35">
    <source>
        <dbReference type="PROSITE" id="PS50137"/>
    </source>
</evidence>
<dbReference type="SUPFAM" id="SSF54768">
    <property type="entry name" value="dsRNA-binding domain-like"/>
    <property type="match status" value="2"/>
</dbReference>
<dbReference type="FunFam" id="1.10.510.10:FF:000251">
    <property type="entry name" value="eukaryotic translation initiation factor 2-alpha kinase 3"/>
    <property type="match status" value="1"/>
</dbReference>
<evidence type="ECO:0000256" key="1">
    <source>
        <dbReference type="ARBA" id="ARBA00004123"/>
    </source>
</evidence>
<organism evidence="36 37">
    <name type="scientific">Rhinolophus ferrumequinum</name>
    <name type="common">Greater horseshoe bat</name>
    <dbReference type="NCBI Taxonomy" id="59479"/>
    <lineage>
        <taxon>Eukaryota</taxon>
        <taxon>Metazoa</taxon>
        <taxon>Chordata</taxon>
        <taxon>Craniata</taxon>
        <taxon>Vertebrata</taxon>
        <taxon>Euteleostomi</taxon>
        <taxon>Mammalia</taxon>
        <taxon>Eutheria</taxon>
        <taxon>Laurasiatheria</taxon>
        <taxon>Chiroptera</taxon>
        <taxon>Yinpterochiroptera</taxon>
        <taxon>Rhinolophoidea</taxon>
        <taxon>Rhinolophidae</taxon>
        <taxon>Rhinolophinae</taxon>
        <taxon>Rhinolophus</taxon>
    </lineage>
</organism>
<keyword evidence="18" id="KW-0007">Acetylation</keyword>
<feature type="domain" description="DRBM" evidence="35">
    <location>
        <begin position="28"/>
        <end position="96"/>
    </location>
</feature>
<dbReference type="FunFam" id="3.30.200.20:FF:000536">
    <property type="entry name" value="Eukaryotic translation initiation factor 2-alpha kinase 2"/>
    <property type="match status" value="1"/>
</dbReference>
<feature type="compositionally biased region" description="Polar residues" evidence="33">
    <location>
        <begin position="198"/>
        <end position="216"/>
    </location>
</feature>
<evidence type="ECO:0000256" key="3">
    <source>
        <dbReference type="ARBA" id="ARBA00011903"/>
    </source>
</evidence>
<dbReference type="GO" id="GO:0005634">
    <property type="term" value="C:nucleus"/>
    <property type="evidence" value="ECO:0007669"/>
    <property type="project" value="UniProtKB-SubCell"/>
</dbReference>
<dbReference type="SUPFAM" id="SSF56112">
    <property type="entry name" value="Protein kinase-like (PK-like)"/>
    <property type="match status" value="1"/>
</dbReference>
<evidence type="ECO:0000313" key="36">
    <source>
        <dbReference type="EMBL" id="KAF6321067.1"/>
    </source>
</evidence>
<keyword evidence="21" id="KW-0829">Tyrosine-protein kinase</keyword>
<evidence type="ECO:0000259" key="34">
    <source>
        <dbReference type="PROSITE" id="PS50011"/>
    </source>
</evidence>
<keyword evidence="10" id="KW-0808">Transferase</keyword>
<name>A0A7J7V7B6_RHIFE</name>
<protein>
    <recommendedName>
        <fullName evidence="27">Interferon-induced, double-stranded RNA-activated protein kinase</fullName>
        <ecNumber evidence="3">2.7.10.2</ecNumber>
        <ecNumber evidence="4">2.7.11.1</ecNumber>
    </recommendedName>
    <alternativeName>
        <fullName evidence="30">Eukaryotic translation initiation factor 2-alpha kinase 2</fullName>
    </alternativeName>
    <alternativeName>
        <fullName evidence="31">Interferon-inducible RNA-dependent protein kinase</fullName>
    </alternativeName>
    <alternativeName>
        <fullName evidence="28">Protein kinase RNA-activated</fullName>
    </alternativeName>
    <alternativeName>
        <fullName evidence="29">Tyrosine-protein kinase EIF2AK2</fullName>
    </alternativeName>
</protein>
<keyword evidence="36" id="KW-0396">Initiation factor</keyword>
<keyword evidence="19" id="KW-0805">Transcription regulation</keyword>
<evidence type="ECO:0000256" key="17">
    <source>
        <dbReference type="ARBA" id="ARBA00022884"/>
    </source>
</evidence>
<evidence type="ECO:0000256" key="28">
    <source>
        <dbReference type="ARBA" id="ARBA00075411"/>
    </source>
</evidence>
<evidence type="ECO:0000256" key="30">
    <source>
        <dbReference type="ARBA" id="ARBA00076429"/>
    </source>
</evidence>
<accession>A0A7J7V7B6</accession>
<evidence type="ECO:0000256" key="24">
    <source>
        <dbReference type="ARBA" id="ARBA00037982"/>
    </source>
</evidence>
<evidence type="ECO:0000256" key="27">
    <source>
        <dbReference type="ARBA" id="ARBA00068989"/>
    </source>
</evidence>
<gene>
    <name evidence="36" type="ORF">mRhiFer1_004394</name>
</gene>
<dbReference type="GO" id="GO:0045087">
    <property type="term" value="P:innate immune response"/>
    <property type="evidence" value="ECO:0007669"/>
    <property type="project" value="UniProtKB-KW"/>
</dbReference>
<reference evidence="36 37" key="1">
    <citation type="journal article" date="2020" name="Nature">
        <title>Six reference-quality genomes reveal evolution of bat adaptations.</title>
        <authorList>
            <person name="Jebb D."/>
            <person name="Huang Z."/>
            <person name="Pippel M."/>
            <person name="Hughes G.M."/>
            <person name="Lavrichenko K."/>
            <person name="Devanna P."/>
            <person name="Winkler S."/>
            <person name="Jermiin L.S."/>
            <person name="Skirmuntt E.C."/>
            <person name="Katzourakis A."/>
            <person name="Burkitt-Gray L."/>
            <person name="Ray D.A."/>
            <person name="Sullivan K.A.M."/>
            <person name="Roscito J.G."/>
            <person name="Kirilenko B.M."/>
            <person name="Davalos L.M."/>
            <person name="Corthals A.P."/>
            <person name="Power M.L."/>
            <person name="Jones G."/>
            <person name="Ransome R.D."/>
            <person name="Dechmann D.K.N."/>
            <person name="Locatelli A.G."/>
            <person name="Puechmaille S.J."/>
            <person name="Fedrigo O."/>
            <person name="Jarvis E.D."/>
            <person name="Hiller M."/>
            <person name="Vernes S.C."/>
            <person name="Myers E.W."/>
            <person name="Teeling E.C."/>
        </authorList>
    </citation>
    <scope>NUCLEOTIDE SEQUENCE [LARGE SCALE GENOMIC DNA]</scope>
    <source>
        <strain evidence="36">MRhiFer1</strain>
        <tissue evidence="36">Lung</tissue>
    </source>
</reference>
<dbReference type="InterPro" id="IPR011009">
    <property type="entry name" value="Kinase-like_dom_sf"/>
</dbReference>
<keyword evidence="15" id="KW-0832">Ubl conjugation</keyword>
<dbReference type="PANTHER" id="PTHR11042:SF163">
    <property type="entry name" value="INTERFERON-INDUCED, DOUBLE-STRANDED RNA-ACTIVATED PROTEIN KINASE"/>
    <property type="match status" value="1"/>
</dbReference>
<evidence type="ECO:0000256" key="5">
    <source>
        <dbReference type="ARBA" id="ARBA00022490"/>
    </source>
</evidence>
<dbReference type="GO" id="GO:0004694">
    <property type="term" value="F:eukaryotic translation initiation factor 2alpha kinase activity"/>
    <property type="evidence" value="ECO:0007669"/>
    <property type="project" value="TreeGrafter"/>
</dbReference>
<dbReference type="Pfam" id="PF00035">
    <property type="entry name" value="dsrm"/>
    <property type="match status" value="2"/>
</dbReference>
<evidence type="ECO:0000256" key="23">
    <source>
        <dbReference type="ARBA" id="ARBA00023242"/>
    </source>
</evidence>
<dbReference type="InterPro" id="IPR014720">
    <property type="entry name" value="dsRBD_dom"/>
</dbReference>
<dbReference type="GO" id="GO:0051607">
    <property type="term" value="P:defense response to virus"/>
    <property type="evidence" value="ECO:0007669"/>
    <property type="project" value="UniProtKB-KW"/>
</dbReference>
<keyword evidence="5" id="KW-0963">Cytoplasm</keyword>
<dbReference type="Gene3D" id="1.10.510.10">
    <property type="entry name" value="Transferase(Phosphotransferase) domain 1"/>
    <property type="match status" value="1"/>
</dbReference>
<keyword evidence="11" id="KW-0677">Repeat</keyword>
<dbReference type="Proteomes" id="UP000585614">
    <property type="component" value="Unassembled WGS sequence"/>
</dbReference>
<keyword evidence="23" id="KW-0539">Nucleus</keyword>
<dbReference type="PROSITE" id="PS50137">
    <property type="entry name" value="DS_RBD"/>
    <property type="match status" value="2"/>
</dbReference>
<evidence type="ECO:0000256" key="16">
    <source>
        <dbReference type="ARBA" id="ARBA00022859"/>
    </source>
</evidence>
<evidence type="ECO:0000256" key="2">
    <source>
        <dbReference type="ARBA" id="ARBA00004556"/>
    </source>
</evidence>
<dbReference type="SMART" id="SM00358">
    <property type="entry name" value="DSRM"/>
    <property type="match status" value="2"/>
</dbReference>
<evidence type="ECO:0000256" key="11">
    <source>
        <dbReference type="ARBA" id="ARBA00022737"/>
    </source>
</evidence>
<keyword evidence="12" id="KW-0547">Nucleotide-binding</keyword>
<keyword evidence="7" id="KW-0723">Serine/threonine-protein kinase</keyword>
<dbReference type="InterPro" id="IPR000719">
    <property type="entry name" value="Prot_kinase_dom"/>
</dbReference>
<keyword evidence="14" id="KW-0067">ATP-binding</keyword>
<dbReference type="PANTHER" id="PTHR11042">
    <property type="entry name" value="EUKARYOTIC TRANSLATION INITIATION FACTOR 2-ALPHA KINASE EIF2-ALPHA KINASE -RELATED"/>
    <property type="match status" value="1"/>
</dbReference>
<evidence type="ECO:0000256" key="9">
    <source>
        <dbReference type="ARBA" id="ARBA00022588"/>
    </source>
</evidence>
<dbReference type="GO" id="GO:0004715">
    <property type="term" value="F:non-membrane spanning protein tyrosine kinase activity"/>
    <property type="evidence" value="ECO:0007669"/>
    <property type="project" value="UniProtKB-EC"/>
</dbReference>
<dbReference type="GO" id="GO:0003743">
    <property type="term" value="F:translation initiation factor activity"/>
    <property type="evidence" value="ECO:0007669"/>
    <property type="project" value="UniProtKB-KW"/>
</dbReference>
<feature type="domain" description="Protein kinase" evidence="34">
    <location>
        <begin position="289"/>
        <end position="547"/>
    </location>
</feature>
<evidence type="ECO:0000256" key="14">
    <source>
        <dbReference type="ARBA" id="ARBA00022840"/>
    </source>
</evidence>
<feature type="region of interest" description="Disordered" evidence="33">
    <location>
        <begin position="193"/>
        <end position="256"/>
    </location>
</feature>
<comment type="catalytic activity">
    <reaction evidence="26">
        <text>L-seryl-[protein] + ATP = O-phospho-L-seryl-[protein] + ADP + H(+)</text>
        <dbReference type="Rhea" id="RHEA:17989"/>
        <dbReference type="Rhea" id="RHEA-COMP:9863"/>
        <dbReference type="Rhea" id="RHEA-COMP:11604"/>
        <dbReference type="ChEBI" id="CHEBI:15378"/>
        <dbReference type="ChEBI" id="CHEBI:29999"/>
        <dbReference type="ChEBI" id="CHEBI:30616"/>
        <dbReference type="ChEBI" id="CHEBI:83421"/>
        <dbReference type="ChEBI" id="CHEBI:456216"/>
        <dbReference type="EC" id="2.7.11.1"/>
    </reaction>
</comment>
<evidence type="ECO:0000256" key="7">
    <source>
        <dbReference type="ARBA" id="ARBA00022527"/>
    </source>
</evidence>
<keyword evidence="13 36" id="KW-0418">Kinase</keyword>
<dbReference type="GO" id="GO:0005524">
    <property type="term" value="F:ATP binding"/>
    <property type="evidence" value="ECO:0007669"/>
    <property type="project" value="UniProtKB-KW"/>
</dbReference>
<evidence type="ECO:0000256" key="4">
    <source>
        <dbReference type="ARBA" id="ARBA00012513"/>
    </source>
</evidence>
<keyword evidence="22" id="KW-0804">Transcription</keyword>
<dbReference type="AlphaFoldDB" id="A0A7J7V7B6"/>
<evidence type="ECO:0000256" key="25">
    <source>
        <dbReference type="ARBA" id="ARBA00047899"/>
    </source>
</evidence>
<evidence type="ECO:0000256" key="20">
    <source>
        <dbReference type="ARBA" id="ARBA00023118"/>
    </source>
</evidence>
<keyword evidence="16" id="KW-0391">Immunity</keyword>
<comment type="catalytic activity">
    <reaction evidence="25">
        <text>L-threonyl-[protein] + ATP = O-phospho-L-threonyl-[protein] + ADP + H(+)</text>
        <dbReference type="Rhea" id="RHEA:46608"/>
        <dbReference type="Rhea" id="RHEA-COMP:11060"/>
        <dbReference type="Rhea" id="RHEA-COMP:11605"/>
        <dbReference type="ChEBI" id="CHEBI:15378"/>
        <dbReference type="ChEBI" id="CHEBI:30013"/>
        <dbReference type="ChEBI" id="CHEBI:30616"/>
        <dbReference type="ChEBI" id="CHEBI:61977"/>
        <dbReference type="ChEBI" id="CHEBI:456216"/>
        <dbReference type="EC" id="2.7.11.1"/>
    </reaction>
</comment>
<evidence type="ECO:0000256" key="15">
    <source>
        <dbReference type="ARBA" id="ARBA00022843"/>
    </source>
</evidence>
<evidence type="ECO:0000256" key="32">
    <source>
        <dbReference type="PROSITE-ProRule" id="PRU00266"/>
    </source>
</evidence>
<dbReference type="SMART" id="SM00220">
    <property type="entry name" value="S_TKc"/>
    <property type="match status" value="1"/>
</dbReference>
<dbReference type="EC" id="2.7.10.2" evidence="3"/>
<comment type="subcellular location">
    <subcellularLocation>
        <location evidence="2">Cytoplasm</location>
        <location evidence="2">Perinuclear region</location>
    </subcellularLocation>
    <subcellularLocation>
        <location evidence="1">Nucleus</location>
    </subcellularLocation>
</comment>
<keyword evidence="9" id="KW-0399">Innate immunity</keyword>
<dbReference type="EC" id="2.7.11.1" evidence="4"/>
<dbReference type="PROSITE" id="PS00108">
    <property type="entry name" value="PROTEIN_KINASE_ST"/>
    <property type="match status" value="1"/>
</dbReference>
<keyword evidence="36" id="KW-0648">Protein biosynthesis</keyword>
<dbReference type="Gene3D" id="3.30.200.20">
    <property type="entry name" value="Phosphorylase Kinase, domain 1"/>
    <property type="match status" value="1"/>
</dbReference>
<evidence type="ECO:0000256" key="21">
    <source>
        <dbReference type="ARBA" id="ARBA00023137"/>
    </source>
</evidence>
<dbReference type="GO" id="GO:0048471">
    <property type="term" value="C:perinuclear region of cytoplasm"/>
    <property type="evidence" value="ECO:0007669"/>
    <property type="project" value="UniProtKB-SubCell"/>
</dbReference>
<keyword evidence="17 32" id="KW-0694">RNA-binding</keyword>
<dbReference type="FunFam" id="3.30.160.20:FF:000045">
    <property type="entry name" value="Eukaryotic translation initiation factor 2-alpha kinase 2"/>
    <property type="match status" value="1"/>
</dbReference>
<proteinExistence type="inferred from homology"/>
<keyword evidence="8" id="KW-0597">Phosphoprotein</keyword>